<reference evidence="1" key="1">
    <citation type="submission" date="2021-01" db="EMBL/GenBank/DDBJ databases">
        <title>Microvirga sp.</title>
        <authorList>
            <person name="Kim M.K."/>
        </authorList>
    </citation>
    <scope>NUCLEOTIDE SEQUENCE</scope>
    <source>
        <strain evidence="1">5420S-16</strain>
    </source>
</reference>
<evidence type="ECO:0000313" key="1">
    <source>
        <dbReference type="EMBL" id="MBL0408220.1"/>
    </source>
</evidence>
<dbReference type="AlphaFoldDB" id="A0A936ZIA9"/>
<sequence>MDPAFRSWVLQCTKFADFAHEARLLHEEMQAQRSKSSATWWRSHFTEKCRCQACSGQETDILAIFEAVLGMRFEVKQPADKFPTKKDQVTNYALRAQCWATLAPKAVVPHADAATVLLCSASKLPEYLPHLSKFGTVITFEDLRGTFPHATLSL</sequence>
<protein>
    <submittedName>
        <fullName evidence="1">Uncharacterized protein</fullName>
    </submittedName>
</protein>
<dbReference type="RefSeq" id="WP_202066024.1">
    <property type="nucleotide sequence ID" value="NZ_JAEQMY010000166.1"/>
</dbReference>
<evidence type="ECO:0000313" key="2">
    <source>
        <dbReference type="Proteomes" id="UP000605848"/>
    </source>
</evidence>
<name>A0A936ZIA9_9HYPH</name>
<dbReference type="EMBL" id="JAEQMY010000166">
    <property type="protein sequence ID" value="MBL0408220.1"/>
    <property type="molecule type" value="Genomic_DNA"/>
</dbReference>
<organism evidence="1 2">
    <name type="scientific">Microvirga aerilata</name>
    <dbReference type="NCBI Taxonomy" id="670292"/>
    <lineage>
        <taxon>Bacteria</taxon>
        <taxon>Pseudomonadati</taxon>
        <taxon>Pseudomonadota</taxon>
        <taxon>Alphaproteobacteria</taxon>
        <taxon>Hyphomicrobiales</taxon>
        <taxon>Methylobacteriaceae</taxon>
        <taxon>Microvirga</taxon>
    </lineage>
</organism>
<accession>A0A936ZIA9</accession>
<dbReference type="Proteomes" id="UP000605848">
    <property type="component" value="Unassembled WGS sequence"/>
</dbReference>
<gene>
    <name evidence="1" type="ORF">JKG68_30520</name>
</gene>
<proteinExistence type="predicted"/>
<keyword evidence="2" id="KW-1185">Reference proteome</keyword>
<comment type="caution">
    <text evidence="1">The sequence shown here is derived from an EMBL/GenBank/DDBJ whole genome shotgun (WGS) entry which is preliminary data.</text>
</comment>